<dbReference type="EMBL" id="JAXCGZ010003157">
    <property type="protein sequence ID" value="KAK7083401.1"/>
    <property type="molecule type" value="Genomic_DNA"/>
</dbReference>
<feature type="region of interest" description="Disordered" evidence="1">
    <location>
        <begin position="64"/>
        <end position="148"/>
    </location>
</feature>
<evidence type="ECO:0000256" key="1">
    <source>
        <dbReference type="SAM" id="MobiDB-lite"/>
    </source>
</evidence>
<feature type="compositionally biased region" description="Low complexity" evidence="1">
    <location>
        <begin position="119"/>
        <end position="145"/>
    </location>
</feature>
<feature type="compositionally biased region" description="Low complexity" evidence="1">
    <location>
        <begin position="315"/>
        <end position="332"/>
    </location>
</feature>
<dbReference type="Proteomes" id="UP001381693">
    <property type="component" value="Unassembled WGS sequence"/>
</dbReference>
<reference evidence="2 3" key="1">
    <citation type="submission" date="2023-11" db="EMBL/GenBank/DDBJ databases">
        <title>Halocaridina rubra genome assembly.</title>
        <authorList>
            <person name="Smith C."/>
        </authorList>
    </citation>
    <scope>NUCLEOTIDE SEQUENCE [LARGE SCALE GENOMIC DNA]</scope>
    <source>
        <strain evidence="2">EP-1</strain>
        <tissue evidence="2">Whole</tissue>
    </source>
</reference>
<evidence type="ECO:0000313" key="3">
    <source>
        <dbReference type="Proteomes" id="UP001381693"/>
    </source>
</evidence>
<protein>
    <submittedName>
        <fullName evidence="2">Uncharacterized protein</fullName>
    </submittedName>
</protein>
<feature type="compositionally biased region" description="Low complexity" evidence="1">
    <location>
        <begin position="235"/>
        <end position="259"/>
    </location>
</feature>
<feature type="compositionally biased region" description="Basic residues" evidence="1">
    <location>
        <begin position="263"/>
        <end position="291"/>
    </location>
</feature>
<organism evidence="2 3">
    <name type="scientific">Halocaridina rubra</name>
    <name type="common">Hawaiian red shrimp</name>
    <dbReference type="NCBI Taxonomy" id="373956"/>
    <lineage>
        <taxon>Eukaryota</taxon>
        <taxon>Metazoa</taxon>
        <taxon>Ecdysozoa</taxon>
        <taxon>Arthropoda</taxon>
        <taxon>Crustacea</taxon>
        <taxon>Multicrustacea</taxon>
        <taxon>Malacostraca</taxon>
        <taxon>Eumalacostraca</taxon>
        <taxon>Eucarida</taxon>
        <taxon>Decapoda</taxon>
        <taxon>Pleocyemata</taxon>
        <taxon>Caridea</taxon>
        <taxon>Atyoidea</taxon>
        <taxon>Atyidae</taxon>
        <taxon>Halocaridina</taxon>
    </lineage>
</organism>
<sequence length="517" mass="58260">KTSTSTVIHLITEPYNQVQSRRAHEERLASIAEFADVSRVKDIPAQEPSQKTTQSVLEAVEAVVASLSPATPDQTNPEQPGEQPVEANEAVETPANEAETPEEGVIKDILPEPSEAVDEAAPTDPPAEANTAEETPEETPTNEVVPTKKELKAIEKYNEATDQLLLILRDQLKNIGPIPLMLKEEALLALDETEPEPITEPESDDSTSNTDKSCKKKKRKQKKNKRRNKIQLLRGNKNNNSGEKGNTNNSAENNNNNNSGEKKKNKNKRNKNRKNNKNRKRDRIGNKRKPKRLNEDEEKVEGRRKQEKGQKNRKNNNNNNKKNKNRNNQNRKNPNKKNKERLDMESRVDLPLVPTADERAASNAKLTGINRLERVGDVTVDLSRRRDLVDAEFTIGPLEINLKDKSRTLTRAKVNTYLTAAAQFKVKSVRRQSKMNIAGLAVSNLLPHEVSVTRDDIDLDQELVTEAQNQVVQAIDIERIARILTAELKNILDRESIIENLDGHPFHKKVKTNTDMN</sequence>
<accession>A0AAN8XFX0</accession>
<evidence type="ECO:0000313" key="2">
    <source>
        <dbReference type="EMBL" id="KAK7083401.1"/>
    </source>
</evidence>
<proteinExistence type="predicted"/>
<name>A0AAN8XFX0_HALRR</name>
<feature type="compositionally biased region" description="Low complexity" evidence="1">
    <location>
        <begin position="85"/>
        <end position="98"/>
    </location>
</feature>
<feature type="compositionally biased region" description="Polar residues" evidence="1">
    <location>
        <begin position="69"/>
        <end position="78"/>
    </location>
</feature>
<feature type="non-terminal residue" evidence="2">
    <location>
        <position position="1"/>
    </location>
</feature>
<feature type="compositionally biased region" description="Basic and acidic residues" evidence="1">
    <location>
        <begin position="300"/>
        <end position="310"/>
    </location>
</feature>
<comment type="caution">
    <text evidence="2">The sequence shown here is derived from an EMBL/GenBank/DDBJ whole genome shotgun (WGS) entry which is preliminary data.</text>
</comment>
<feature type="region of interest" description="Disordered" evidence="1">
    <location>
        <begin position="192"/>
        <end position="346"/>
    </location>
</feature>
<feature type="compositionally biased region" description="Acidic residues" evidence="1">
    <location>
        <begin position="192"/>
        <end position="205"/>
    </location>
</feature>
<dbReference type="AlphaFoldDB" id="A0AAN8XFX0"/>
<feature type="compositionally biased region" description="Basic residues" evidence="1">
    <location>
        <begin position="214"/>
        <end position="229"/>
    </location>
</feature>
<gene>
    <name evidence="2" type="ORF">SK128_021686</name>
</gene>
<keyword evidence="3" id="KW-1185">Reference proteome</keyword>